<reference evidence="6" key="1">
    <citation type="journal article" date="2019" name="Int. J. Syst. Evol. Microbiol.">
        <title>The Global Catalogue of Microorganisms (GCM) 10K type strain sequencing project: providing services to taxonomists for standard genome sequencing and annotation.</title>
        <authorList>
            <consortium name="The Broad Institute Genomics Platform"/>
            <consortium name="The Broad Institute Genome Sequencing Center for Infectious Disease"/>
            <person name="Wu L."/>
            <person name="Ma J."/>
        </authorList>
    </citation>
    <scope>NUCLEOTIDE SEQUENCE [LARGE SCALE GENOMIC DNA]</scope>
    <source>
        <strain evidence="6">JCM 13584</strain>
    </source>
</reference>
<dbReference type="SMART" id="SM00382">
    <property type="entry name" value="AAA"/>
    <property type="match status" value="1"/>
</dbReference>
<dbReference type="RefSeq" id="WP_157413960.1">
    <property type="nucleotide sequence ID" value="NZ_BAAAMK010000002.1"/>
</dbReference>
<dbReference type="Gene3D" id="3.40.50.300">
    <property type="entry name" value="P-loop containing nucleotide triphosphate hydrolases"/>
    <property type="match status" value="1"/>
</dbReference>
<evidence type="ECO:0000256" key="1">
    <source>
        <dbReference type="ARBA" id="ARBA00022448"/>
    </source>
</evidence>
<keyword evidence="1" id="KW-0813">Transport</keyword>
<keyword evidence="2" id="KW-0547">Nucleotide-binding</keyword>
<sequence>MRLTLNEVTHEFSPGRALFRPVTGTFVAGETVALMGPSGAGKSTLLAIMGGLVVPSGGSVARDGEGRACWVTQNPHGVSARLARDHVVLPLLARGSSRREAEVRSDRILDEFGLSDIGDQPFSTLSGGQAQRLMLARGVAANPALLLVDEPTAQLDQETAAEVEHSLQRLADRGILVFVATHSASTQAACQRGVHLERVSSNV</sequence>
<evidence type="ECO:0000313" key="6">
    <source>
        <dbReference type="Proteomes" id="UP001499954"/>
    </source>
</evidence>
<dbReference type="GO" id="GO:0005524">
    <property type="term" value="F:ATP binding"/>
    <property type="evidence" value="ECO:0007669"/>
    <property type="project" value="UniProtKB-KW"/>
</dbReference>
<dbReference type="InterPro" id="IPR003439">
    <property type="entry name" value="ABC_transporter-like_ATP-bd"/>
</dbReference>
<comment type="caution">
    <text evidence="5">The sequence shown here is derived from an EMBL/GenBank/DDBJ whole genome shotgun (WGS) entry which is preliminary data.</text>
</comment>
<dbReference type="Pfam" id="PF00005">
    <property type="entry name" value="ABC_tran"/>
    <property type="match status" value="1"/>
</dbReference>
<dbReference type="InterPro" id="IPR027417">
    <property type="entry name" value="P-loop_NTPase"/>
</dbReference>
<dbReference type="InterPro" id="IPR003593">
    <property type="entry name" value="AAA+_ATPase"/>
</dbReference>
<dbReference type="InterPro" id="IPR017871">
    <property type="entry name" value="ABC_transporter-like_CS"/>
</dbReference>
<keyword evidence="6" id="KW-1185">Reference proteome</keyword>
<keyword evidence="3 5" id="KW-0067">ATP-binding</keyword>
<dbReference type="Proteomes" id="UP001499954">
    <property type="component" value="Unassembled WGS sequence"/>
</dbReference>
<dbReference type="SUPFAM" id="SSF52540">
    <property type="entry name" value="P-loop containing nucleoside triphosphate hydrolases"/>
    <property type="match status" value="1"/>
</dbReference>
<organism evidence="5 6">
    <name type="scientific">Agromyces allii</name>
    <dbReference type="NCBI Taxonomy" id="393607"/>
    <lineage>
        <taxon>Bacteria</taxon>
        <taxon>Bacillati</taxon>
        <taxon>Actinomycetota</taxon>
        <taxon>Actinomycetes</taxon>
        <taxon>Micrococcales</taxon>
        <taxon>Microbacteriaceae</taxon>
        <taxon>Agromyces</taxon>
    </lineage>
</organism>
<protein>
    <submittedName>
        <fullName evidence="5">ATP-binding cassette domain-containing protein</fullName>
    </submittedName>
</protein>
<dbReference type="InterPro" id="IPR050166">
    <property type="entry name" value="ABC_transporter_ATP-bind"/>
</dbReference>
<name>A0ABP5BYA9_9MICO</name>
<evidence type="ECO:0000256" key="2">
    <source>
        <dbReference type="ARBA" id="ARBA00022741"/>
    </source>
</evidence>
<gene>
    <name evidence="5" type="ORF">GCM10009717_19690</name>
</gene>
<dbReference type="PANTHER" id="PTHR42788">
    <property type="entry name" value="TAURINE IMPORT ATP-BINDING PROTEIN-RELATED"/>
    <property type="match status" value="1"/>
</dbReference>
<dbReference type="EMBL" id="BAAAMK010000002">
    <property type="protein sequence ID" value="GAA1953835.1"/>
    <property type="molecule type" value="Genomic_DNA"/>
</dbReference>
<evidence type="ECO:0000259" key="4">
    <source>
        <dbReference type="PROSITE" id="PS50893"/>
    </source>
</evidence>
<dbReference type="PANTHER" id="PTHR42788:SF13">
    <property type="entry name" value="ALIPHATIC SULFONATES IMPORT ATP-BINDING PROTEIN SSUB"/>
    <property type="match status" value="1"/>
</dbReference>
<proteinExistence type="predicted"/>
<evidence type="ECO:0000256" key="3">
    <source>
        <dbReference type="ARBA" id="ARBA00022840"/>
    </source>
</evidence>
<evidence type="ECO:0000313" key="5">
    <source>
        <dbReference type="EMBL" id="GAA1953835.1"/>
    </source>
</evidence>
<feature type="domain" description="ABC transporter" evidence="4">
    <location>
        <begin position="3"/>
        <end position="203"/>
    </location>
</feature>
<accession>A0ABP5BYA9</accession>
<dbReference type="PROSITE" id="PS00211">
    <property type="entry name" value="ABC_TRANSPORTER_1"/>
    <property type="match status" value="1"/>
</dbReference>
<dbReference type="PROSITE" id="PS50893">
    <property type="entry name" value="ABC_TRANSPORTER_2"/>
    <property type="match status" value="1"/>
</dbReference>